<accession>A0A377J5Q7</accession>
<proteinExistence type="predicted"/>
<evidence type="ECO:0000256" key="1">
    <source>
        <dbReference type="SAM" id="Coils"/>
    </source>
</evidence>
<reference evidence="3 4" key="1">
    <citation type="submission" date="2018-06" db="EMBL/GenBank/DDBJ databases">
        <authorList>
            <consortium name="Pathogen Informatics"/>
            <person name="Doyle S."/>
        </authorList>
    </citation>
    <scope>NUCLEOTIDE SEQUENCE [LARGE SCALE GENOMIC DNA]</scope>
    <source>
        <strain evidence="3 4">NCTC12410</strain>
    </source>
</reference>
<sequence length="234" mass="26417">MNKHLQQLIQIAQIDTESDALVPVMQEKRANLDKLLAQKLELIASQSRSSEEKEALAIAIERNEANITDNNAKLEAISQRIKDGCSDREARGLAIEEDLAKEQLKHANNEIARLNKELESYAPKEQEIAQQLVELESQIAQEQQKVDGEIEEIKQSQQAIFAKKEKCITAMDQNIIAFYEKIRKWAKNSSVVPIKRHACGGCFIKLNDKLLSDISHSADIITCPHCGRILYLES</sequence>
<evidence type="ECO:0000259" key="2">
    <source>
        <dbReference type="Pfam" id="PF02591"/>
    </source>
</evidence>
<name>A0A377J5Q7_9HELI</name>
<organism evidence="3 4">
    <name type="scientific">Helicobacter canis</name>
    <dbReference type="NCBI Taxonomy" id="29419"/>
    <lineage>
        <taxon>Bacteria</taxon>
        <taxon>Pseudomonadati</taxon>
        <taxon>Campylobacterota</taxon>
        <taxon>Epsilonproteobacteria</taxon>
        <taxon>Campylobacterales</taxon>
        <taxon>Helicobacteraceae</taxon>
        <taxon>Helicobacter</taxon>
    </lineage>
</organism>
<keyword evidence="1" id="KW-0175">Coiled coil</keyword>
<dbReference type="InterPro" id="IPR003743">
    <property type="entry name" value="Zf-RING_7"/>
</dbReference>
<dbReference type="Gene3D" id="1.10.287.1490">
    <property type="match status" value="1"/>
</dbReference>
<protein>
    <submittedName>
        <fullName evidence="3">Putative zinc ribbon domain-containing protein</fullName>
    </submittedName>
</protein>
<dbReference type="EMBL" id="UGHV01000001">
    <property type="protein sequence ID" value="STO97123.1"/>
    <property type="molecule type" value="Genomic_DNA"/>
</dbReference>
<dbReference type="PANTHER" id="PTHR39082:SF1">
    <property type="entry name" value="SCAVENGER RECEPTOR CLASS A MEMBER 3"/>
    <property type="match status" value="1"/>
</dbReference>
<dbReference type="Pfam" id="PF02591">
    <property type="entry name" value="Zn_ribbon_9"/>
    <property type="match status" value="1"/>
</dbReference>
<dbReference type="RefSeq" id="WP_115011389.1">
    <property type="nucleotide sequence ID" value="NZ_UGHV01000001.1"/>
</dbReference>
<dbReference type="PANTHER" id="PTHR39082">
    <property type="entry name" value="PHOSPHOLIPASE C-BETA-2-RELATED"/>
    <property type="match status" value="1"/>
</dbReference>
<dbReference type="AlphaFoldDB" id="A0A377J5Q7"/>
<gene>
    <name evidence="3" type="ORF">NCTC12410_00945</name>
</gene>
<evidence type="ECO:0000313" key="4">
    <source>
        <dbReference type="Proteomes" id="UP000254841"/>
    </source>
</evidence>
<dbReference type="InterPro" id="IPR052376">
    <property type="entry name" value="Oxidative_Scav/Glycosyltrans"/>
</dbReference>
<evidence type="ECO:0000313" key="3">
    <source>
        <dbReference type="EMBL" id="STO97123.1"/>
    </source>
</evidence>
<feature type="domain" description="C4-type zinc ribbon" evidence="2">
    <location>
        <begin position="198"/>
        <end position="230"/>
    </location>
</feature>
<feature type="coiled-coil region" evidence="1">
    <location>
        <begin position="97"/>
        <end position="159"/>
    </location>
</feature>
<dbReference type="OrthoDB" id="9795058at2"/>
<dbReference type="Proteomes" id="UP000254841">
    <property type="component" value="Unassembled WGS sequence"/>
</dbReference>